<gene>
    <name evidence="1" type="ORF">GCM10007108_09180</name>
</gene>
<organism evidence="1 2">
    <name type="scientific">Thermogymnomonas acidicola</name>
    <dbReference type="NCBI Taxonomy" id="399579"/>
    <lineage>
        <taxon>Archaea</taxon>
        <taxon>Methanobacteriati</taxon>
        <taxon>Thermoplasmatota</taxon>
        <taxon>Thermoplasmata</taxon>
        <taxon>Thermoplasmatales</taxon>
        <taxon>Thermogymnomonas</taxon>
    </lineage>
</organism>
<name>A0AA37BRE3_9ARCH</name>
<dbReference type="SUPFAM" id="SSF47077">
    <property type="entry name" value="T4 endonuclease V"/>
    <property type="match status" value="1"/>
</dbReference>
<protein>
    <submittedName>
        <fullName evidence="1">Uncharacterized protein</fullName>
    </submittedName>
</protein>
<dbReference type="AlphaFoldDB" id="A0AA37BRE3"/>
<keyword evidence="2" id="KW-1185">Reference proteome</keyword>
<accession>A0AA37BRE3</accession>
<dbReference type="EMBL" id="BMNY01000001">
    <property type="protein sequence ID" value="GGM73341.1"/>
    <property type="molecule type" value="Genomic_DNA"/>
</dbReference>
<proteinExistence type="predicted"/>
<dbReference type="Pfam" id="PF03013">
    <property type="entry name" value="Pyr_excise"/>
    <property type="match status" value="1"/>
</dbReference>
<reference evidence="1" key="1">
    <citation type="journal article" date="2014" name="Int. J. Syst. Evol. Microbiol.">
        <title>Complete genome sequence of Corynebacterium casei LMG S-19264T (=DSM 44701T), isolated from a smear-ripened cheese.</title>
        <authorList>
            <consortium name="US DOE Joint Genome Institute (JGI-PGF)"/>
            <person name="Walter F."/>
            <person name="Albersmeier A."/>
            <person name="Kalinowski J."/>
            <person name="Ruckert C."/>
        </authorList>
    </citation>
    <scope>NUCLEOTIDE SEQUENCE</scope>
    <source>
        <strain evidence="1">JCM 13583</strain>
    </source>
</reference>
<evidence type="ECO:0000313" key="2">
    <source>
        <dbReference type="Proteomes" id="UP000632195"/>
    </source>
</evidence>
<sequence length="118" mass="13550">MVNPVYMCDRHLLGEHVEIHMLVSSIGMGRNIGGFLERKLVDPSSALRRHEEIVGEMLKRGFRHTSPLRGVERIQHLLVSNPLDAEANLTELLSRCQRCRQRYREVRSLCPSGQAHRP</sequence>
<dbReference type="Proteomes" id="UP000632195">
    <property type="component" value="Unassembled WGS sequence"/>
</dbReference>
<dbReference type="InterPro" id="IPR004260">
    <property type="entry name" value="Pyr-dimer_DNA_glycosylase"/>
</dbReference>
<evidence type="ECO:0000313" key="1">
    <source>
        <dbReference type="EMBL" id="GGM73341.1"/>
    </source>
</evidence>
<comment type="caution">
    <text evidence="1">The sequence shown here is derived from an EMBL/GenBank/DDBJ whole genome shotgun (WGS) entry which is preliminary data.</text>
</comment>
<reference evidence="1" key="2">
    <citation type="submission" date="2022-09" db="EMBL/GenBank/DDBJ databases">
        <authorList>
            <person name="Sun Q."/>
            <person name="Ohkuma M."/>
        </authorList>
    </citation>
    <scope>NUCLEOTIDE SEQUENCE</scope>
    <source>
        <strain evidence="1">JCM 13583</strain>
    </source>
</reference>